<proteinExistence type="predicted"/>
<reference evidence="2 3" key="1">
    <citation type="submission" date="2024-01" db="EMBL/GenBank/DDBJ databases">
        <authorList>
            <person name="Waweru B."/>
        </authorList>
    </citation>
    <scope>NUCLEOTIDE SEQUENCE [LARGE SCALE GENOMIC DNA]</scope>
</reference>
<protein>
    <recommendedName>
        <fullName evidence="4">NADH dehydrogenase subunit 5</fullName>
    </recommendedName>
</protein>
<gene>
    <name evidence="2" type="ORF">DCAF_LOCUS24736</name>
</gene>
<dbReference type="Proteomes" id="UP001314170">
    <property type="component" value="Unassembled WGS sequence"/>
</dbReference>
<keyword evidence="3" id="KW-1185">Reference proteome</keyword>
<sequence>DSRIYPKSFVRLITLCGSLALPIMLQAHVSNTSSTKSTRRSSKTSTHPPIFSVAVAV</sequence>
<feature type="non-terminal residue" evidence="2">
    <location>
        <position position="1"/>
    </location>
</feature>
<name>A0AAV1SLI4_9ROSI</name>
<dbReference type="AlphaFoldDB" id="A0AAV1SLI4"/>
<accession>A0AAV1SLI4</accession>
<comment type="caution">
    <text evidence="2">The sequence shown here is derived from an EMBL/GenBank/DDBJ whole genome shotgun (WGS) entry which is preliminary data.</text>
</comment>
<evidence type="ECO:0000313" key="2">
    <source>
        <dbReference type="EMBL" id="CAK7353454.1"/>
    </source>
</evidence>
<organism evidence="2 3">
    <name type="scientific">Dovyalis caffra</name>
    <dbReference type="NCBI Taxonomy" id="77055"/>
    <lineage>
        <taxon>Eukaryota</taxon>
        <taxon>Viridiplantae</taxon>
        <taxon>Streptophyta</taxon>
        <taxon>Embryophyta</taxon>
        <taxon>Tracheophyta</taxon>
        <taxon>Spermatophyta</taxon>
        <taxon>Magnoliopsida</taxon>
        <taxon>eudicotyledons</taxon>
        <taxon>Gunneridae</taxon>
        <taxon>Pentapetalae</taxon>
        <taxon>rosids</taxon>
        <taxon>fabids</taxon>
        <taxon>Malpighiales</taxon>
        <taxon>Salicaceae</taxon>
        <taxon>Flacourtieae</taxon>
        <taxon>Dovyalis</taxon>
    </lineage>
</organism>
<evidence type="ECO:0000313" key="3">
    <source>
        <dbReference type="Proteomes" id="UP001314170"/>
    </source>
</evidence>
<dbReference type="EMBL" id="CAWUPB010001194">
    <property type="protein sequence ID" value="CAK7353454.1"/>
    <property type="molecule type" value="Genomic_DNA"/>
</dbReference>
<evidence type="ECO:0000256" key="1">
    <source>
        <dbReference type="SAM" id="MobiDB-lite"/>
    </source>
</evidence>
<evidence type="ECO:0008006" key="4">
    <source>
        <dbReference type="Google" id="ProtNLM"/>
    </source>
</evidence>
<feature type="region of interest" description="Disordered" evidence="1">
    <location>
        <begin position="30"/>
        <end position="57"/>
    </location>
</feature>